<protein>
    <submittedName>
        <fullName evidence="2">Uncharacterized protein</fullName>
    </submittedName>
</protein>
<reference evidence="2 3" key="1">
    <citation type="submission" date="2018-11" db="EMBL/GenBank/DDBJ databases">
        <authorList>
            <consortium name="Pathogen Informatics"/>
        </authorList>
    </citation>
    <scope>NUCLEOTIDE SEQUENCE [LARGE SCALE GENOMIC DNA]</scope>
    <source>
        <strain evidence="2 3">Egypt</strain>
    </source>
</reference>
<dbReference type="AlphaFoldDB" id="A0A3P8I748"/>
<dbReference type="EMBL" id="UZAN01057619">
    <property type="protein sequence ID" value="VDP91728.1"/>
    <property type="molecule type" value="Genomic_DNA"/>
</dbReference>
<name>A0A3P8I748_9TREM</name>
<sequence length="675" mass="76202">MSCTLSENADLLLYLLNVKEIQSQVQLIPSIISLAYRALRDGEALLAKTSGISDCEPVPMFTAPFEDSKSPNTTRTTAKSGDGDEGEEGEVLGDDDDEDEATLEPKNSASDSNSSKRTLTICKYRRVLAYALLPITYQMFDTVKIDRRLMEKIVNLSFNFIFESVAYVTDQPLVFGSEQKYSESSKPPMDYLIDCLKMSATILQWPLNLFTKHESIADSSSNSNDKTMKSPSELITILDESWEEILSDQKQMSHSVDTEVGSRRRRSAQRREDIVHSSAKISSLAHQSIVLFWSLLLNTAVKYVSFTRPCFMQNTLNNKEKSSVSSYPVDMSILFSSSPITEKPISLATSNTTFPILVHLLQYRKYKEVPENYTLGSHELNLWDAAIRPSHRSSRPSSVPSLEEIVCFDLTLSGILRAPWMPRCLDSDGPRDVCLMETLIASVCPQDDQKFVRWILCAYSFNPFSQKPWNDLIRNREDFVRNMSSVAVEASKSDYHPIRTTETCWFVQFTEYNVIYLGCKVIAHWLCSNLSRYSGSSNAVAIDAACLACIIYQVDTVEKQSAFLSELWPAPYQTMLKLVEDKWSDVRVRFLNWILPPTSAVADSSLINEFVLIEAAWLVKTETSTSDFMDACVACMKSPVAESIHVRLRRFVQTESNNILLCLKDLSGVPTQKMH</sequence>
<feature type="region of interest" description="Disordered" evidence="1">
    <location>
        <begin position="249"/>
        <end position="272"/>
    </location>
</feature>
<evidence type="ECO:0000313" key="2">
    <source>
        <dbReference type="EMBL" id="VDP91728.1"/>
    </source>
</evidence>
<proteinExistence type="predicted"/>
<feature type="region of interest" description="Disordered" evidence="1">
    <location>
        <begin position="62"/>
        <end position="114"/>
    </location>
</feature>
<feature type="compositionally biased region" description="Polar residues" evidence="1">
    <location>
        <begin position="70"/>
        <end position="79"/>
    </location>
</feature>
<keyword evidence="3" id="KW-1185">Reference proteome</keyword>
<dbReference type="OrthoDB" id="6235976at2759"/>
<dbReference type="Proteomes" id="UP000272942">
    <property type="component" value="Unassembled WGS sequence"/>
</dbReference>
<gene>
    <name evidence="2" type="ORF">ECPE_LOCUS14456</name>
</gene>
<accession>A0A3P8I748</accession>
<evidence type="ECO:0000313" key="3">
    <source>
        <dbReference type="Proteomes" id="UP000272942"/>
    </source>
</evidence>
<evidence type="ECO:0000256" key="1">
    <source>
        <dbReference type="SAM" id="MobiDB-lite"/>
    </source>
</evidence>
<feature type="compositionally biased region" description="Polar residues" evidence="1">
    <location>
        <begin position="105"/>
        <end position="114"/>
    </location>
</feature>
<organism evidence="2 3">
    <name type="scientific">Echinostoma caproni</name>
    <dbReference type="NCBI Taxonomy" id="27848"/>
    <lineage>
        <taxon>Eukaryota</taxon>
        <taxon>Metazoa</taxon>
        <taxon>Spiralia</taxon>
        <taxon>Lophotrochozoa</taxon>
        <taxon>Platyhelminthes</taxon>
        <taxon>Trematoda</taxon>
        <taxon>Digenea</taxon>
        <taxon>Plagiorchiida</taxon>
        <taxon>Echinostomata</taxon>
        <taxon>Echinostomatoidea</taxon>
        <taxon>Echinostomatidae</taxon>
        <taxon>Echinostoma</taxon>
    </lineage>
</organism>
<feature type="compositionally biased region" description="Acidic residues" evidence="1">
    <location>
        <begin position="83"/>
        <end position="102"/>
    </location>
</feature>